<reference evidence="1 2" key="1">
    <citation type="submission" date="2022-01" db="EMBL/GenBank/DDBJ databases">
        <authorList>
            <person name="Xiong W."/>
            <person name="Schranz E."/>
        </authorList>
    </citation>
    <scope>NUCLEOTIDE SEQUENCE [LARGE SCALE GENOMIC DNA]</scope>
</reference>
<dbReference type="Proteomes" id="UP001157418">
    <property type="component" value="Unassembled WGS sequence"/>
</dbReference>
<keyword evidence="2" id="KW-1185">Reference proteome</keyword>
<gene>
    <name evidence="1" type="ORF">LVIROSA_LOCUS2579</name>
</gene>
<proteinExistence type="predicted"/>
<protein>
    <submittedName>
        <fullName evidence="1">Uncharacterized protein</fullName>
    </submittedName>
</protein>
<accession>A0AAU9LYB9</accession>
<sequence length="103" mass="11437">MIIHNHSKTTTPKIPLSPPSYTAISTPSSIAVMASLVHRHRRHEPSPSHPSIFHLQRQAMLYPSISSCPSSPMFGRLPSVAVSLLRPSQFEVEKLVNLKKKGF</sequence>
<dbReference type="AlphaFoldDB" id="A0AAU9LYB9"/>
<comment type="caution">
    <text evidence="1">The sequence shown here is derived from an EMBL/GenBank/DDBJ whole genome shotgun (WGS) entry which is preliminary data.</text>
</comment>
<name>A0AAU9LYB9_9ASTR</name>
<dbReference type="EMBL" id="CAKMRJ010000001">
    <property type="protein sequence ID" value="CAH1414675.1"/>
    <property type="molecule type" value="Genomic_DNA"/>
</dbReference>
<evidence type="ECO:0000313" key="1">
    <source>
        <dbReference type="EMBL" id="CAH1414675.1"/>
    </source>
</evidence>
<organism evidence="1 2">
    <name type="scientific">Lactuca virosa</name>
    <dbReference type="NCBI Taxonomy" id="75947"/>
    <lineage>
        <taxon>Eukaryota</taxon>
        <taxon>Viridiplantae</taxon>
        <taxon>Streptophyta</taxon>
        <taxon>Embryophyta</taxon>
        <taxon>Tracheophyta</taxon>
        <taxon>Spermatophyta</taxon>
        <taxon>Magnoliopsida</taxon>
        <taxon>eudicotyledons</taxon>
        <taxon>Gunneridae</taxon>
        <taxon>Pentapetalae</taxon>
        <taxon>asterids</taxon>
        <taxon>campanulids</taxon>
        <taxon>Asterales</taxon>
        <taxon>Asteraceae</taxon>
        <taxon>Cichorioideae</taxon>
        <taxon>Cichorieae</taxon>
        <taxon>Lactucinae</taxon>
        <taxon>Lactuca</taxon>
    </lineage>
</organism>
<evidence type="ECO:0000313" key="2">
    <source>
        <dbReference type="Proteomes" id="UP001157418"/>
    </source>
</evidence>